<dbReference type="STRING" id="864069.MicloDRAFT_00036600"/>
<dbReference type="SUPFAM" id="SSF53474">
    <property type="entry name" value="alpha/beta-Hydrolases"/>
    <property type="match status" value="1"/>
</dbReference>
<feature type="domain" description="Dienelactone hydrolase" evidence="2">
    <location>
        <begin position="37"/>
        <end position="225"/>
    </location>
</feature>
<organism evidence="3 4">
    <name type="scientific">Microvirga lotononidis</name>
    <dbReference type="NCBI Taxonomy" id="864069"/>
    <lineage>
        <taxon>Bacteria</taxon>
        <taxon>Pseudomonadati</taxon>
        <taxon>Pseudomonadota</taxon>
        <taxon>Alphaproteobacteria</taxon>
        <taxon>Hyphomicrobiales</taxon>
        <taxon>Methylobacteriaceae</taxon>
        <taxon>Microvirga</taxon>
    </lineage>
</organism>
<evidence type="ECO:0000313" key="4">
    <source>
        <dbReference type="Proteomes" id="UP000003947"/>
    </source>
</evidence>
<dbReference type="Pfam" id="PF01738">
    <property type="entry name" value="DLH"/>
    <property type="match status" value="1"/>
</dbReference>
<proteinExistence type="predicted"/>
<dbReference type="PANTHER" id="PTHR22946">
    <property type="entry name" value="DIENELACTONE HYDROLASE DOMAIN-CONTAINING PROTEIN-RELATED"/>
    <property type="match status" value="1"/>
</dbReference>
<dbReference type="Proteomes" id="UP000003947">
    <property type="component" value="Unassembled WGS sequence"/>
</dbReference>
<dbReference type="InterPro" id="IPR050261">
    <property type="entry name" value="FrsA_esterase"/>
</dbReference>
<dbReference type="PATRIC" id="fig|864069.3.peg.3984"/>
<feature type="region of interest" description="Disordered" evidence="1">
    <location>
        <begin position="1"/>
        <end position="22"/>
    </location>
</feature>
<keyword evidence="3" id="KW-0378">Hydrolase</keyword>
<dbReference type="RefSeq" id="WP_009763156.1">
    <property type="nucleotide sequence ID" value="NZ_CP141048.1"/>
</dbReference>
<gene>
    <name evidence="3" type="ORF">MicloDRAFT_00036600</name>
</gene>
<dbReference type="Gene3D" id="3.40.50.1820">
    <property type="entry name" value="alpha/beta hydrolase"/>
    <property type="match status" value="1"/>
</dbReference>
<dbReference type="EMBL" id="JH660645">
    <property type="protein sequence ID" value="EIM27106.1"/>
    <property type="molecule type" value="Genomic_DNA"/>
</dbReference>
<dbReference type="InterPro" id="IPR002925">
    <property type="entry name" value="Dienelactn_hydro"/>
</dbReference>
<name>I4YT14_9HYPH</name>
<dbReference type="GO" id="GO:0016787">
    <property type="term" value="F:hydrolase activity"/>
    <property type="evidence" value="ECO:0007669"/>
    <property type="project" value="UniProtKB-KW"/>
</dbReference>
<evidence type="ECO:0000259" key="2">
    <source>
        <dbReference type="Pfam" id="PF01738"/>
    </source>
</evidence>
<accession>I4YT14</accession>
<dbReference type="AlphaFoldDB" id="I4YT14"/>
<dbReference type="eggNOG" id="COG0412">
    <property type="taxonomic scope" value="Bacteria"/>
</dbReference>
<keyword evidence="4" id="KW-1185">Reference proteome</keyword>
<evidence type="ECO:0000313" key="3">
    <source>
        <dbReference type="EMBL" id="EIM27106.1"/>
    </source>
</evidence>
<sequence precursor="true">MAASSTSHAQQDKPNLMPVTTQRNTFRSGGQAIAVETFQPAGSSPRPTVLMLHGADGLSYNAQYRDGARNVATAGYQVHLVHYLDRTGEKRASFGTLFQNFVPWMGTVQDALAFASDHPGADPHRIGIIGISLGAALGLAVASSDHRVKALVNYFGPLPQGAIATTSRLPPTLVLHGSADPIVPVSNAYAVEALLRQQNVPHEIKVYPGQGHGFRGKAEDDASARSLAFLQRYLAGADASSESRALPVGG</sequence>
<reference evidence="3 4" key="1">
    <citation type="submission" date="2012-02" db="EMBL/GenBank/DDBJ databases">
        <title>Improved High-Quality Draft sequence of Microvirga sp. WSM3557.</title>
        <authorList>
            <consortium name="US DOE Joint Genome Institute"/>
            <person name="Lucas S."/>
            <person name="Han J."/>
            <person name="Lapidus A."/>
            <person name="Cheng J.-F."/>
            <person name="Goodwin L."/>
            <person name="Pitluck S."/>
            <person name="Peters L."/>
            <person name="Zhang X."/>
            <person name="Detter J.C."/>
            <person name="Han C."/>
            <person name="Tapia R."/>
            <person name="Land M."/>
            <person name="Hauser L."/>
            <person name="Kyrpides N."/>
            <person name="Ivanova N."/>
            <person name="Pagani I."/>
            <person name="Brau L."/>
            <person name="Yates R."/>
            <person name="O'Hara G."/>
            <person name="Rui T."/>
            <person name="Howieson J."/>
            <person name="Reeve W."/>
            <person name="Woyke T."/>
        </authorList>
    </citation>
    <scope>NUCLEOTIDE SEQUENCE [LARGE SCALE GENOMIC DNA]</scope>
    <source>
        <strain evidence="3 4">WSM3557</strain>
    </source>
</reference>
<evidence type="ECO:0000256" key="1">
    <source>
        <dbReference type="SAM" id="MobiDB-lite"/>
    </source>
</evidence>
<dbReference type="HOGENOM" id="CLU_098549_0_0_5"/>
<dbReference type="InterPro" id="IPR029058">
    <property type="entry name" value="AB_hydrolase_fold"/>
</dbReference>
<protein>
    <submittedName>
        <fullName evidence="3">Dienelactone hydrolase-like enzyme</fullName>
    </submittedName>
</protein>